<sequence>DKKEIKEIIIEIKKVLTESEYYERVKGQSGNIHYPYISWVSDHKVKKDFIASERAGYRKKGEEILSNFCEKLRKNEKIDLPKNISLNTSKYAGFGFKNDGKAEKVKNIELLRKKGSENLESELMELVGLPLIYTGTTKDNVSSINIIGLVYDKKENLQTIYPEYGDKIIKVKNAINSLGTGKKSINKISPSIKLLKISILGKKVK</sequence>
<evidence type="ECO:0000313" key="1">
    <source>
        <dbReference type="EMBL" id="CAI2191876.1"/>
    </source>
</evidence>
<gene>
    <name evidence="1" type="ORF">FWILDA_LOCUS15292</name>
</gene>
<organism evidence="1 2">
    <name type="scientific">Funneliformis geosporum</name>
    <dbReference type="NCBI Taxonomy" id="1117311"/>
    <lineage>
        <taxon>Eukaryota</taxon>
        <taxon>Fungi</taxon>
        <taxon>Fungi incertae sedis</taxon>
        <taxon>Mucoromycota</taxon>
        <taxon>Glomeromycotina</taxon>
        <taxon>Glomeromycetes</taxon>
        <taxon>Glomerales</taxon>
        <taxon>Glomeraceae</taxon>
        <taxon>Funneliformis</taxon>
    </lineage>
</organism>
<accession>A0A9W4X7D1</accession>
<dbReference type="EMBL" id="CAMKVN010007799">
    <property type="protein sequence ID" value="CAI2191876.1"/>
    <property type="molecule type" value="Genomic_DNA"/>
</dbReference>
<reference evidence="1" key="1">
    <citation type="submission" date="2022-08" db="EMBL/GenBank/DDBJ databases">
        <authorList>
            <person name="Kallberg Y."/>
            <person name="Tangrot J."/>
            <person name="Rosling A."/>
        </authorList>
    </citation>
    <scope>NUCLEOTIDE SEQUENCE</scope>
    <source>
        <strain evidence="1">Wild A</strain>
    </source>
</reference>
<protein>
    <submittedName>
        <fullName evidence="1">17074_t:CDS:1</fullName>
    </submittedName>
</protein>
<comment type="caution">
    <text evidence="1">The sequence shown here is derived from an EMBL/GenBank/DDBJ whole genome shotgun (WGS) entry which is preliminary data.</text>
</comment>
<proteinExistence type="predicted"/>
<keyword evidence="2" id="KW-1185">Reference proteome</keyword>
<feature type="non-terminal residue" evidence="1">
    <location>
        <position position="1"/>
    </location>
</feature>
<dbReference type="Proteomes" id="UP001153678">
    <property type="component" value="Unassembled WGS sequence"/>
</dbReference>
<dbReference type="OrthoDB" id="2470743at2759"/>
<evidence type="ECO:0000313" key="2">
    <source>
        <dbReference type="Proteomes" id="UP001153678"/>
    </source>
</evidence>
<dbReference type="AlphaFoldDB" id="A0A9W4X7D1"/>
<name>A0A9W4X7D1_9GLOM</name>